<feature type="signal peptide" evidence="1">
    <location>
        <begin position="1"/>
        <end position="17"/>
    </location>
</feature>
<evidence type="ECO:0000313" key="3">
    <source>
        <dbReference type="EMBL" id="KAK8051094.1"/>
    </source>
</evidence>
<dbReference type="Gene3D" id="3.10.350.10">
    <property type="entry name" value="LysM domain"/>
    <property type="match status" value="2"/>
</dbReference>
<evidence type="ECO:0000259" key="2">
    <source>
        <dbReference type="PROSITE" id="PS51782"/>
    </source>
</evidence>
<protein>
    <recommendedName>
        <fullName evidence="2">LysM domain-containing protein</fullName>
    </recommendedName>
</protein>
<gene>
    <name evidence="3" type="ORF">PG993_002479</name>
</gene>
<dbReference type="PANTHER" id="PTHR33734:SF22">
    <property type="entry name" value="MEMBRANE-BOUND LYTIC MUREIN TRANSGLYCOSYLASE D"/>
    <property type="match status" value="1"/>
</dbReference>
<dbReference type="Pfam" id="PF01476">
    <property type="entry name" value="LysM"/>
    <property type="match status" value="2"/>
</dbReference>
<feature type="chain" id="PRO_5046539393" description="LysM domain-containing protein" evidence="1">
    <location>
        <begin position="18"/>
        <end position="155"/>
    </location>
</feature>
<dbReference type="InterPro" id="IPR036779">
    <property type="entry name" value="LysM_dom_sf"/>
</dbReference>
<dbReference type="Proteomes" id="UP001444661">
    <property type="component" value="Unassembled WGS sequence"/>
</dbReference>
<keyword evidence="1" id="KW-0732">Signal</keyword>
<feature type="domain" description="LysM" evidence="2">
    <location>
        <begin position="35"/>
        <end position="79"/>
    </location>
</feature>
<dbReference type="SMART" id="SM00257">
    <property type="entry name" value="LysM"/>
    <property type="match status" value="2"/>
</dbReference>
<name>A0ABR1TZI2_9PEZI</name>
<comment type="caution">
    <text evidence="3">The sequence shown here is derived from an EMBL/GenBank/DDBJ whole genome shotgun (WGS) entry which is preliminary data.</text>
</comment>
<dbReference type="EMBL" id="JAQQWK010000002">
    <property type="protein sequence ID" value="KAK8051094.1"/>
    <property type="molecule type" value="Genomic_DNA"/>
</dbReference>
<dbReference type="CDD" id="cd00118">
    <property type="entry name" value="LysM"/>
    <property type="match status" value="2"/>
</dbReference>
<evidence type="ECO:0000256" key="1">
    <source>
        <dbReference type="SAM" id="SignalP"/>
    </source>
</evidence>
<dbReference type="SUPFAM" id="SSF54106">
    <property type="entry name" value="LysM domain"/>
    <property type="match status" value="2"/>
</dbReference>
<accession>A0ABR1TZI2</accession>
<dbReference type="PROSITE" id="PS51782">
    <property type="entry name" value="LYSM"/>
    <property type="match status" value="2"/>
</dbReference>
<organism evidence="3 4">
    <name type="scientific">Apiospora rasikravindrae</name>
    <dbReference type="NCBI Taxonomy" id="990691"/>
    <lineage>
        <taxon>Eukaryota</taxon>
        <taxon>Fungi</taxon>
        <taxon>Dikarya</taxon>
        <taxon>Ascomycota</taxon>
        <taxon>Pezizomycotina</taxon>
        <taxon>Sordariomycetes</taxon>
        <taxon>Xylariomycetidae</taxon>
        <taxon>Amphisphaeriales</taxon>
        <taxon>Apiosporaceae</taxon>
        <taxon>Apiospora</taxon>
    </lineage>
</organism>
<reference evidence="3 4" key="1">
    <citation type="submission" date="2023-01" db="EMBL/GenBank/DDBJ databases">
        <title>Analysis of 21 Apiospora genomes using comparative genomics revels a genus with tremendous synthesis potential of carbohydrate active enzymes and secondary metabolites.</title>
        <authorList>
            <person name="Sorensen T."/>
        </authorList>
    </citation>
    <scope>NUCLEOTIDE SEQUENCE [LARGE SCALE GENOMIC DNA]</scope>
    <source>
        <strain evidence="3 4">CBS 33761</strain>
    </source>
</reference>
<evidence type="ECO:0000313" key="4">
    <source>
        <dbReference type="Proteomes" id="UP001444661"/>
    </source>
</evidence>
<proteinExistence type="predicted"/>
<dbReference type="InterPro" id="IPR018392">
    <property type="entry name" value="LysM"/>
</dbReference>
<sequence>MRTAAFTLIATAALAAAQPAVFGQRDGACAAGSTVPYLVQSGDTLTKIATALKSGICDIAKASGLANPDYILNGAELTVPVGLASPDNKSCVKQAAPATAVCVVGGAGSYTIQSGDTLYLVSVALGITLDALLAANKGVVPENLNAGDKINVPTC</sequence>
<keyword evidence="4" id="KW-1185">Reference proteome</keyword>
<dbReference type="PANTHER" id="PTHR33734">
    <property type="entry name" value="LYSM DOMAIN-CONTAINING GPI-ANCHORED PROTEIN 2"/>
    <property type="match status" value="1"/>
</dbReference>
<feature type="domain" description="LysM" evidence="2">
    <location>
        <begin position="108"/>
        <end position="152"/>
    </location>
</feature>